<keyword evidence="9" id="KW-1185">Reference proteome</keyword>
<dbReference type="GO" id="GO:0000978">
    <property type="term" value="F:RNA polymerase II cis-regulatory region sequence-specific DNA binding"/>
    <property type="evidence" value="ECO:0007669"/>
    <property type="project" value="TreeGrafter"/>
</dbReference>
<evidence type="ECO:0000256" key="6">
    <source>
        <dbReference type="SAM" id="MobiDB-lite"/>
    </source>
</evidence>
<evidence type="ECO:0000256" key="1">
    <source>
        <dbReference type="ARBA" id="ARBA00004123"/>
    </source>
</evidence>
<dbReference type="AlphaFoldDB" id="A0A0L0GFS9"/>
<dbReference type="OrthoDB" id="7680836at2759"/>
<evidence type="ECO:0000313" key="8">
    <source>
        <dbReference type="EMBL" id="KNC87699.1"/>
    </source>
</evidence>
<feature type="region of interest" description="Disordered" evidence="6">
    <location>
        <begin position="449"/>
        <end position="494"/>
    </location>
</feature>
<reference evidence="8 9" key="1">
    <citation type="submission" date="2011-02" db="EMBL/GenBank/DDBJ databases">
        <title>The Genome Sequence of Sphaeroforma arctica JP610.</title>
        <authorList>
            <consortium name="The Broad Institute Genome Sequencing Platform"/>
            <person name="Russ C."/>
            <person name="Cuomo C."/>
            <person name="Young S.K."/>
            <person name="Zeng Q."/>
            <person name="Gargeya S."/>
            <person name="Alvarado L."/>
            <person name="Berlin A."/>
            <person name="Chapman S.B."/>
            <person name="Chen Z."/>
            <person name="Freedman E."/>
            <person name="Gellesch M."/>
            <person name="Goldberg J."/>
            <person name="Griggs A."/>
            <person name="Gujja S."/>
            <person name="Heilman E."/>
            <person name="Heiman D."/>
            <person name="Howarth C."/>
            <person name="Mehta T."/>
            <person name="Neiman D."/>
            <person name="Pearson M."/>
            <person name="Roberts A."/>
            <person name="Saif S."/>
            <person name="Shea T."/>
            <person name="Shenoy N."/>
            <person name="Sisk P."/>
            <person name="Stolte C."/>
            <person name="Sykes S."/>
            <person name="White J."/>
            <person name="Yandava C."/>
            <person name="Burger G."/>
            <person name="Gray M.W."/>
            <person name="Holland P.W.H."/>
            <person name="King N."/>
            <person name="Lang F.B.F."/>
            <person name="Roger A.J."/>
            <person name="Ruiz-Trillo I."/>
            <person name="Haas B."/>
            <person name="Nusbaum C."/>
            <person name="Birren B."/>
        </authorList>
    </citation>
    <scope>NUCLEOTIDE SEQUENCE [LARGE SCALE GENOMIC DNA]</scope>
    <source>
        <strain evidence="8 9">JP610</strain>
    </source>
</reference>
<evidence type="ECO:0000256" key="2">
    <source>
        <dbReference type="ARBA" id="ARBA00023015"/>
    </source>
</evidence>
<proteinExistence type="predicted"/>
<feature type="compositionally biased region" description="Polar residues" evidence="6">
    <location>
        <begin position="320"/>
        <end position="334"/>
    </location>
</feature>
<dbReference type="RefSeq" id="XP_014161601.1">
    <property type="nucleotide sequence ID" value="XM_014306126.1"/>
</dbReference>
<name>A0A0L0GFS9_9EUKA</name>
<feature type="compositionally biased region" description="Low complexity" evidence="6">
    <location>
        <begin position="461"/>
        <end position="476"/>
    </location>
</feature>
<evidence type="ECO:0000256" key="3">
    <source>
        <dbReference type="ARBA" id="ARBA00023125"/>
    </source>
</evidence>
<organism evidence="8 9">
    <name type="scientific">Sphaeroforma arctica JP610</name>
    <dbReference type="NCBI Taxonomy" id="667725"/>
    <lineage>
        <taxon>Eukaryota</taxon>
        <taxon>Ichthyosporea</taxon>
        <taxon>Ichthyophonida</taxon>
        <taxon>Sphaeroforma</taxon>
    </lineage>
</organism>
<protein>
    <recommendedName>
        <fullName evidence="7">Grh/CP2 DB domain-containing protein</fullName>
    </recommendedName>
</protein>
<feature type="domain" description="Grh/CP2 DB" evidence="7">
    <location>
        <begin position="22"/>
        <end position="266"/>
    </location>
</feature>
<dbReference type="InterPro" id="IPR057520">
    <property type="entry name" value="GRHL1/CP2_C"/>
</dbReference>
<accession>A0A0L0GFS9</accession>
<feature type="region of interest" description="Disordered" evidence="6">
    <location>
        <begin position="301"/>
        <end position="342"/>
    </location>
</feature>
<dbReference type="GO" id="GO:0001228">
    <property type="term" value="F:DNA-binding transcription activator activity, RNA polymerase II-specific"/>
    <property type="evidence" value="ECO:0007669"/>
    <property type="project" value="TreeGrafter"/>
</dbReference>
<keyword evidence="2" id="KW-0805">Transcription regulation</keyword>
<feature type="compositionally biased region" description="Acidic residues" evidence="6">
    <location>
        <begin position="485"/>
        <end position="494"/>
    </location>
</feature>
<dbReference type="STRING" id="667725.A0A0L0GFS9"/>
<dbReference type="InterPro" id="IPR040167">
    <property type="entry name" value="TF_CP2-like"/>
</dbReference>
<keyword evidence="5" id="KW-0539">Nucleus</keyword>
<dbReference type="Pfam" id="PF04516">
    <property type="entry name" value="CP2"/>
    <property type="match status" value="1"/>
</dbReference>
<gene>
    <name evidence="8" type="ORF">SARC_00205</name>
</gene>
<keyword evidence="4" id="KW-0804">Transcription</keyword>
<dbReference type="GO" id="GO:0005634">
    <property type="term" value="C:nucleus"/>
    <property type="evidence" value="ECO:0007669"/>
    <property type="project" value="UniProtKB-SubCell"/>
</dbReference>
<dbReference type="InterPro" id="IPR007604">
    <property type="entry name" value="CP2"/>
</dbReference>
<evidence type="ECO:0000313" key="9">
    <source>
        <dbReference type="Proteomes" id="UP000054560"/>
    </source>
</evidence>
<dbReference type="GeneID" id="25900709"/>
<evidence type="ECO:0000256" key="5">
    <source>
        <dbReference type="ARBA" id="ARBA00023242"/>
    </source>
</evidence>
<comment type="subcellular location">
    <subcellularLocation>
        <location evidence="1">Nucleus</location>
    </subcellularLocation>
</comment>
<keyword evidence="3" id="KW-0238">DNA-binding</keyword>
<dbReference type="Pfam" id="PF25416">
    <property type="entry name" value="GRHL1_C"/>
    <property type="match status" value="1"/>
</dbReference>
<dbReference type="Proteomes" id="UP000054560">
    <property type="component" value="Unassembled WGS sequence"/>
</dbReference>
<dbReference type="PROSITE" id="PS51968">
    <property type="entry name" value="GRH_CP2_DB"/>
    <property type="match status" value="1"/>
</dbReference>
<evidence type="ECO:0000259" key="7">
    <source>
        <dbReference type="PROSITE" id="PS51968"/>
    </source>
</evidence>
<dbReference type="eggNOG" id="KOG4091">
    <property type="taxonomic scope" value="Eukaryota"/>
</dbReference>
<dbReference type="PANTHER" id="PTHR11037">
    <property type="entry name" value="TRANSCRIPTION FACTOR CP2"/>
    <property type="match status" value="1"/>
</dbReference>
<sequence>MRVAAQLLEDTKQEPPDSVFQGYEPVQFFLDAPNSIARKLTDGALSYLNVGLVYNISAKKIPGNTVGSDPVHTIISLLIDGKDDNSVVHWEQWQKTCAAQFNMNSANHPHSGAKIGMTSAPTRPINALATKAQGITNLTKPRINSLSFYWTPSEGFKLPIQVYCLSTDFVTQKGVAGMPFKIQVDILNAKSTGTESLYRSQCLIKVFRPNGAERKHKEESKSEEKRLLKHMKKSGPAVFTNPFFQESKYTTFTSIPALGPPPVQFADKPLDSLPLVATGDVMGVLSEFNIDSTMFTETQAHRDKRQYISSPVSAGEEHPNSNATSEGRRSQNYCGSPGAAKKAWSRPADYTTLYLKIEDEEAYHAIYLYEKDLDELKLKIAQRYHKSAENIRKIYKRTKKGILVNVDSEMVARIEDESDFILTLKEDPVTSADSFYCIICPNFGDPIPSSTKRQSKKRLSSSHSSASRSSSIKSLSPPVIANTDLLDENHDESD</sequence>
<dbReference type="PANTHER" id="PTHR11037:SF20">
    <property type="entry name" value="PROTEIN GRAINYHEAD"/>
    <property type="match status" value="1"/>
</dbReference>
<dbReference type="EMBL" id="KQ241601">
    <property type="protein sequence ID" value="KNC87699.1"/>
    <property type="molecule type" value="Genomic_DNA"/>
</dbReference>
<evidence type="ECO:0000256" key="4">
    <source>
        <dbReference type="ARBA" id="ARBA00023163"/>
    </source>
</evidence>